<evidence type="ECO:0000256" key="2">
    <source>
        <dbReference type="ARBA" id="ARBA00010617"/>
    </source>
</evidence>
<dbReference type="PANTHER" id="PTHR24282:SF20">
    <property type="entry name" value="CYTOCHROME P450 CYP749A22-LIKE"/>
    <property type="match status" value="1"/>
</dbReference>
<dbReference type="GO" id="GO:0016705">
    <property type="term" value="F:oxidoreductase activity, acting on paired donors, with incorporation or reduction of molecular oxygen"/>
    <property type="evidence" value="ECO:0007669"/>
    <property type="project" value="InterPro"/>
</dbReference>
<evidence type="ECO:0000313" key="14">
    <source>
        <dbReference type="Proteomes" id="UP001157418"/>
    </source>
</evidence>
<dbReference type="PRINTS" id="PR00463">
    <property type="entry name" value="EP450I"/>
</dbReference>
<dbReference type="PROSITE" id="PS00086">
    <property type="entry name" value="CYTOCHROME_P450"/>
    <property type="match status" value="1"/>
</dbReference>
<evidence type="ECO:0000256" key="6">
    <source>
        <dbReference type="ARBA" id="ARBA00022989"/>
    </source>
</evidence>
<dbReference type="EMBL" id="CAKMRJ010000002">
    <property type="protein sequence ID" value="CAH1416694.1"/>
    <property type="molecule type" value="Genomic_DNA"/>
</dbReference>
<keyword evidence="4" id="KW-0812">Transmembrane</keyword>
<dbReference type="InterPro" id="IPR002401">
    <property type="entry name" value="Cyt_P450_E_grp-I"/>
</dbReference>
<dbReference type="GO" id="GO:0020037">
    <property type="term" value="F:heme binding"/>
    <property type="evidence" value="ECO:0007669"/>
    <property type="project" value="InterPro"/>
</dbReference>
<dbReference type="SUPFAM" id="SSF48264">
    <property type="entry name" value="Cytochrome P450"/>
    <property type="match status" value="1"/>
</dbReference>
<dbReference type="PRINTS" id="PR00385">
    <property type="entry name" value="P450"/>
</dbReference>
<dbReference type="InterPro" id="IPR036396">
    <property type="entry name" value="Cyt_P450_sf"/>
</dbReference>
<evidence type="ECO:0000256" key="9">
    <source>
        <dbReference type="ARBA" id="ARBA00023033"/>
    </source>
</evidence>
<comment type="cofactor">
    <cofactor evidence="11">
        <name>heme</name>
        <dbReference type="ChEBI" id="CHEBI:30413"/>
    </cofactor>
</comment>
<comment type="similarity">
    <text evidence="2 12">Belongs to the cytochrome P450 family.</text>
</comment>
<keyword evidence="5 11" id="KW-0479">Metal-binding</keyword>
<dbReference type="GO" id="GO:0005506">
    <property type="term" value="F:iron ion binding"/>
    <property type="evidence" value="ECO:0007669"/>
    <property type="project" value="InterPro"/>
</dbReference>
<dbReference type="GO" id="GO:0004497">
    <property type="term" value="F:monooxygenase activity"/>
    <property type="evidence" value="ECO:0007669"/>
    <property type="project" value="UniProtKB-KW"/>
</dbReference>
<keyword evidence="9 12" id="KW-0503">Monooxygenase</keyword>
<dbReference type="Gene3D" id="1.10.630.10">
    <property type="entry name" value="Cytochrome P450"/>
    <property type="match status" value="1"/>
</dbReference>
<keyword evidence="6" id="KW-1133">Transmembrane helix</keyword>
<name>A0AAU9LM45_9ASTR</name>
<comment type="subcellular location">
    <subcellularLocation>
        <location evidence="1">Membrane</location>
    </subcellularLocation>
</comment>
<dbReference type="Pfam" id="PF00067">
    <property type="entry name" value="p450"/>
    <property type="match status" value="1"/>
</dbReference>
<dbReference type="InterPro" id="IPR050665">
    <property type="entry name" value="Cytochrome_P450_Monooxygen"/>
</dbReference>
<keyword evidence="3 11" id="KW-0349">Heme</keyword>
<dbReference type="InterPro" id="IPR017972">
    <property type="entry name" value="Cyt_P450_CS"/>
</dbReference>
<evidence type="ECO:0000256" key="1">
    <source>
        <dbReference type="ARBA" id="ARBA00004370"/>
    </source>
</evidence>
<evidence type="ECO:0000256" key="12">
    <source>
        <dbReference type="RuleBase" id="RU000461"/>
    </source>
</evidence>
<proteinExistence type="inferred from homology"/>
<evidence type="ECO:0000256" key="8">
    <source>
        <dbReference type="ARBA" id="ARBA00023004"/>
    </source>
</evidence>
<sequence length="508" mass="58098">MKPVSLSLTVLSISLCCAYLIKFLYKVWWKPIWIQSKMRSHGINGPPYRFLHGNTKEIMNIKKSTDRKPMEGLGLHIGPKVQPHIFSWINTYGNTFVRWNGPKPELVITDLEILKEVMNDKSGAFPKDDVEGYFKILLGDGLVVSSGEKWIKMRKLANHVFHANSLRDMTPTMVASVDMMLERWKQYEGKEIEVYEEFKLLSSDIISRTAFGSSYVEGKYIFQMVRKLTTIIARNAYKTRLPIFKTKDDAESKIIDHMMRESIMDIVKRREKEASGEVDNFGVDFLGSLMKANHSIDHGYKVTIQDIIDEFKNFYIAGHETTTGLLAWSIFLLAVHTDYQEKAREESFKLFDKKNPNSDVLSRMKMITMIINETLRLFPPVLLLIRKSKHDVSLGALKIPGNVRLNFPILFVHHDTQIWGEDAHLFKPERFSQGVAKATNNNPAMFIPFGLGPRSCVGSNFATNEAKIALSMILQTYSFTLSPTYIHSPCELLTICPKFGVPVFLCHL</sequence>
<gene>
    <name evidence="13" type="ORF">LVIROSA_LOCUS4442</name>
</gene>
<dbReference type="GO" id="GO:0016020">
    <property type="term" value="C:membrane"/>
    <property type="evidence" value="ECO:0007669"/>
    <property type="project" value="UniProtKB-SubCell"/>
</dbReference>
<keyword evidence="7 12" id="KW-0560">Oxidoreductase</keyword>
<evidence type="ECO:0000313" key="13">
    <source>
        <dbReference type="EMBL" id="CAH1416694.1"/>
    </source>
</evidence>
<dbReference type="InterPro" id="IPR001128">
    <property type="entry name" value="Cyt_P450"/>
</dbReference>
<evidence type="ECO:0000256" key="5">
    <source>
        <dbReference type="ARBA" id="ARBA00022723"/>
    </source>
</evidence>
<keyword evidence="10" id="KW-0472">Membrane</keyword>
<keyword evidence="8 11" id="KW-0408">Iron</keyword>
<organism evidence="13 14">
    <name type="scientific">Lactuca virosa</name>
    <dbReference type="NCBI Taxonomy" id="75947"/>
    <lineage>
        <taxon>Eukaryota</taxon>
        <taxon>Viridiplantae</taxon>
        <taxon>Streptophyta</taxon>
        <taxon>Embryophyta</taxon>
        <taxon>Tracheophyta</taxon>
        <taxon>Spermatophyta</taxon>
        <taxon>Magnoliopsida</taxon>
        <taxon>eudicotyledons</taxon>
        <taxon>Gunneridae</taxon>
        <taxon>Pentapetalae</taxon>
        <taxon>asterids</taxon>
        <taxon>campanulids</taxon>
        <taxon>Asterales</taxon>
        <taxon>Asteraceae</taxon>
        <taxon>Cichorioideae</taxon>
        <taxon>Cichorieae</taxon>
        <taxon>Lactucinae</taxon>
        <taxon>Lactuca</taxon>
    </lineage>
</organism>
<evidence type="ECO:0008006" key="15">
    <source>
        <dbReference type="Google" id="ProtNLM"/>
    </source>
</evidence>
<protein>
    <recommendedName>
        <fullName evidence="15">Cytochrome P450</fullName>
    </recommendedName>
</protein>
<accession>A0AAU9LM45</accession>
<dbReference type="PANTHER" id="PTHR24282">
    <property type="entry name" value="CYTOCHROME P450 FAMILY MEMBER"/>
    <property type="match status" value="1"/>
</dbReference>
<keyword evidence="14" id="KW-1185">Reference proteome</keyword>
<evidence type="ECO:0000256" key="11">
    <source>
        <dbReference type="PIRSR" id="PIRSR602401-1"/>
    </source>
</evidence>
<dbReference type="Proteomes" id="UP001157418">
    <property type="component" value="Unassembled WGS sequence"/>
</dbReference>
<reference evidence="13 14" key="1">
    <citation type="submission" date="2022-01" db="EMBL/GenBank/DDBJ databases">
        <authorList>
            <person name="Xiong W."/>
            <person name="Schranz E."/>
        </authorList>
    </citation>
    <scope>NUCLEOTIDE SEQUENCE [LARGE SCALE GENOMIC DNA]</scope>
</reference>
<feature type="binding site" description="axial binding residue" evidence="11">
    <location>
        <position position="456"/>
    </location>
    <ligand>
        <name>heme</name>
        <dbReference type="ChEBI" id="CHEBI:30413"/>
    </ligand>
    <ligandPart>
        <name>Fe</name>
        <dbReference type="ChEBI" id="CHEBI:18248"/>
    </ligandPart>
</feature>
<evidence type="ECO:0000256" key="3">
    <source>
        <dbReference type="ARBA" id="ARBA00022617"/>
    </source>
</evidence>
<comment type="caution">
    <text evidence="13">The sequence shown here is derived from an EMBL/GenBank/DDBJ whole genome shotgun (WGS) entry which is preliminary data.</text>
</comment>
<evidence type="ECO:0000256" key="7">
    <source>
        <dbReference type="ARBA" id="ARBA00023002"/>
    </source>
</evidence>
<evidence type="ECO:0000256" key="10">
    <source>
        <dbReference type="ARBA" id="ARBA00023136"/>
    </source>
</evidence>
<dbReference type="AlphaFoldDB" id="A0AAU9LM45"/>
<evidence type="ECO:0000256" key="4">
    <source>
        <dbReference type="ARBA" id="ARBA00022692"/>
    </source>
</evidence>